<feature type="coiled-coil region" evidence="1">
    <location>
        <begin position="552"/>
        <end position="597"/>
    </location>
</feature>
<feature type="region of interest" description="Disordered" evidence="2">
    <location>
        <begin position="627"/>
        <end position="652"/>
    </location>
</feature>
<feature type="region of interest" description="Disordered" evidence="2">
    <location>
        <begin position="28"/>
        <end position="134"/>
    </location>
</feature>
<reference evidence="3" key="1">
    <citation type="submission" date="2022-07" db="EMBL/GenBank/DDBJ databases">
        <title>Phylogenomic reconstructions and comparative analyses of Kickxellomycotina fungi.</title>
        <authorList>
            <person name="Reynolds N.K."/>
            <person name="Stajich J.E."/>
            <person name="Barry K."/>
            <person name="Grigoriev I.V."/>
            <person name="Crous P."/>
            <person name="Smith M.E."/>
        </authorList>
    </citation>
    <scope>NUCLEOTIDE SEQUENCE</scope>
    <source>
        <strain evidence="3">NRRL 3115</strain>
    </source>
</reference>
<feature type="compositionally biased region" description="Basic and acidic residues" evidence="2">
    <location>
        <begin position="89"/>
        <end position="107"/>
    </location>
</feature>
<evidence type="ECO:0000313" key="4">
    <source>
        <dbReference type="Proteomes" id="UP001151518"/>
    </source>
</evidence>
<feature type="compositionally biased region" description="Acidic residues" evidence="2">
    <location>
        <begin position="643"/>
        <end position="652"/>
    </location>
</feature>
<dbReference type="AlphaFoldDB" id="A0A9W8G2E4"/>
<sequence length="652" mass="71503">MTENGITSLEPSEKQKKILAAKKKLKSFQAKRAAVTPSSASGDTHADDDAAAAAAPGDSASVNSDADANANTNAILVAEEPHAGGNDEQAAHSKEEDTGDLAKELEQLKLQINAQREQLMEENKRTRAELQSNQDQLSVLEAEAAAKEKDLNAQLTERESELQSLKDTMRRVEEDAAMALQDASELHKQQLAERESQLTSEHSAEAAKLTAKIQQRDGEIVELNKAATEANAAHSSELARQVEEARIAADAAAADAEQNRQKIADLNSQLSATGQRADVSEARCAALEQQKRELESSIQKLEGNVAAKDAELEESHAKLEQAGLAHTENIFAMRKQAEEAEAEYQADVTALNEKCAVIQRAKDEQEAKVASLEADLASQAAVNNEKAQRVDELEADLAHVGQIRDTIQAKHDKLAAKQKESLKTIDRLDRKNKETSKALESMESLKNDIDAQAKAEREMYTAEKAALELAAAGLQARIRELEAQMESIKSELEHEQSICAEIRNEKQQLDAEISRLTDDAEAAETEHLTKAAELGRQLDEEKAARQSVDAAYTQAQATILQLEEKNAKLEEDLQIEAEAAKEAFEELSQEHSDLDQRHSQLSAMHKRLTEKHLKAIASTQAWISELQEASTRHKEELGSLEEQGAELDDSDR</sequence>
<feature type="compositionally biased region" description="Basic and acidic residues" evidence="2">
    <location>
        <begin position="187"/>
        <end position="196"/>
    </location>
</feature>
<feature type="compositionally biased region" description="Low complexity" evidence="2">
    <location>
        <begin position="51"/>
        <end position="74"/>
    </location>
</feature>
<keyword evidence="1" id="KW-0175">Coiled coil</keyword>
<comment type="caution">
    <text evidence="3">The sequence shown here is derived from an EMBL/GenBank/DDBJ whole genome shotgun (WGS) entry which is preliminary data.</text>
</comment>
<dbReference type="EMBL" id="JANBTW010000173">
    <property type="protein sequence ID" value="KAJ2668850.1"/>
    <property type="molecule type" value="Genomic_DNA"/>
</dbReference>
<dbReference type="OrthoDB" id="5586919at2759"/>
<proteinExistence type="predicted"/>
<feature type="coiled-coil region" evidence="1">
    <location>
        <begin position="425"/>
        <end position="526"/>
    </location>
</feature>
<feature type="coiled-coil region" evidence="1">
    <location>
        <begin position="239"/>
        <end position="382"/>
    </location>
</feature>
<gene>
    <name evidence="3" type="ORF">GGI25_006329</name>
</gene>
<name>A0A9W8G2E4_9FUNG</name>
<protein>
    <submittedName>
        <fullName evidence="3">Uncharacterized protein</fullName>
    </submittedName>
</protein>
<dbReference type="Proteomes" id="UP001151518">
    <property type="component" value="Unassembled WGS sequence"/>
</dbReference>
<accession>A0A9W8G2E4</accession>
<evidence type="ECO:0000256" key="1">
    <source>
        <dbReference type="SAM" id="Coils"/>
    </source>
</evidence>
<evidence type="ECO:0000313" key="3">
    <source>
        <dbReference type="EMBL" id="KAJ2668850.1"/>
    </source>
</evidence>
<organism evidence="3 4">
    <name type="scientific">Coemansia spiralis</name>
    <dbReference type="NCBI Taxonomy" id="417178"/>
    <lineage>
        <taxon>Eukaryota</taxon>
        <taxon>Fungi</taxon>
        <taxon>Fungi incertae sedis</taxon>
        <taxon>Zoopagomycota</taxon>
        <taxon>Kickxellomycotina</taxon>
        <taxon>Kickxellomycetes</taxon>
        <taxon>Kickxellales</taxon>
        <taxon>Kickxellaceae</taxon>
        <taxon>Coemansia</taxon>
    </lineage>
</organism>
<feature type="region of interest" description="Disordered" evidence="2">
    <location>
        <begin position="187"/>
        <end position="206"/>
    </location>
</feature>
<evidence type="ECO:0000256" key="2">
    <source>
        <dbReference type="SAM" id="MobiDB-lite"/>
    </source>
</evidence>
<feature type="compositionally biased region" description="Basic and acidic residues" evidence="2">
    <location>
        <begin position="118"/>
        <end position="128"/>
    </location>
</feature>